<evidence type="ECO:0000313" key="2">
    <source>
        <dbReference type="Proteomes" id="UP000070646"/>
    </source>
</evidence>
<protein>
    <submittedName>
        <fullName evidence="1">Uncharacterized protein</fullName>
    </submittedName>
</protein>
<gene>
    <name evidence="1" type="ORF">HMPREF3222_03410</name>
</gene>
<accession>A0A133MBX9</accession>
<organism evidence="1 2">
    <name type="scientific">Clostridium perfringens</name>
    <dbReference type="NCBI Taxonomy" id="1502"/>
    <lineage>
        <taxon>Bacteria</taxon>
        <taxon>Bacillati</taxon>
        <taxon>Bacillota</taxon>
        <taxon>Clostridia</taxon>
        <taxon>Eubacteriales</taxon>
        <taxon>Clostridiaceae</taxon>
        <taxon>Clostridium</taxon>
    </lineage>
</organism>
<dbReference type="EMBL" id="LRPU01000267">
    <property type="protein sequence ID" value="KXA01470.1"/>
    <property type="molecule type" value="Genomic_DNA"/>
</dbReference>
<dbReference type="Proteomes" id="UP000070646">
    <property type="component" value="Unassembled WGS sequence"/>
</dbReference>
<reference evidence="1 2" key="1">
    <citation type="submission" date="2016-01" db="EMBL/GenBank/DDBJ databases">
        <authorList>
            <person name="Oliw E.H."/>
        </authorList>
    </citation>
    <scope>NUCLEOTIDE SEQUENCE [LARGE SCALE GENOMIC DNA]</scope>
    <source>
        <strain evidence="1 2">MJR7757A</strain>
    </source>
</reference>
<proteinExistence type="predicted"/>
<dbReference type="PATRIC" id="fig|1502.174.peg.3448"/>
<sequence length="74" mass="8943">MTIKEILKKFEEDGVDDFELKKENDVIIIGYFKEYPIDCVKIKDNRIVYTCFSRQEKLDWLFNLIDTKAYIIED</sequence>
<dbReference type="RefSeq" id="WP_060797108.1">
    <property type="nucleotide sequence ID" value="NZ_KQ956371.1"/>
</dbReference>
<comment type="caution">
    <text evidence="1">The sequence shown here is derived from an EMBL/GenBank/DDBJ whole genome shotgun (WGS) entry which is preliminary data.</text>
</comment>
<name>A0A133MBX9_CLOPF</name>
<evidence type="ECO:0000313" key="1">
    <source>
        <dbReference type="EMBL" id="KXA01470.1"/>
    </source>
</evidence>
<dbReference type="AlphaFoldDB" id="A0A133MBX9"/>